<comment type="caution">
    <text evidence="2">The sequence shown here is derived from an EMBL/GenBank/DDBJ whole genome shotgun (WGS) entry which is preliminary data.</text>
</comment>
<feature type="compositionally biased region" description="Acidic residues" evidence="1">
    <location>
        <begin position="250"/>
        <end position="266"/>
    </location>
</feature>
<reference evidence="2 3" key="1">
    <citation type="submission" date="2020-07" db="EMBL/GenBank/DDBJ databases">
        <title>Sequencing the genomes of 1000 actinobacteria strains.</title>
        <authorList>
            <person name="Klenk H.-P."/>
        </authorList>
    </citation>
    <scope>NUCLEOTIDE SEQUENCE [LARGE SCALE GENOMIC DNA]</scope>
    <source>
        <strain evidence="2 3">DSM 44442</strain>
    </source>
</reference>
<protein>
    <recommendedName>
        <fullName evidence="4">Type I restriction enzyme R protein N-terminal domain-containing protein</fullName>
    </recommendedName>
</protein>
<feature type="region of interest" description="Disordered" evidence="1">
    <location>
        <begin position="245"/>
        <end position="266"/>
    </location>
</feature>
<evidence type="ECO:0000256" key="1">
    <source>
        <dbReference type="SAM" id="MobiDB-lite"/>
    </source>
</evidence>
<keyword evidence="3" id="KW-1185">Reference proteome</keyword>
<dbReference type="AlphaFoldDB" id="A0A7Z0EMN7"/>
<gene>
    <name evidence="2" type="ORF">HNR10_002806</name>
</gene>
<dbReference type="Proteomes" id="UP000572051">
    <property type="component" value="Unassembled WGS sequence"/>
</dbReference>
<evidence type="ECO:0008006" key="4">
    <source>
        <dbReference type="Google" id="ProtNLM"/>
    </source>
</evidence>
<accession>A0A7Z0EMN7</accession>
<evidence type="ECO:0000313" key="2">
    <source>
        <dbReference type="EMBL" id="NYJ34925.1"/>
    </source>
</evidence>
<dbReference type="EMBL" id="JACCFS010000001">
    <property type="protein sequence ID" value="NYJ34925.1"/>
    <property type="molecule type" value="Genomic_DNA"/>
</dbReference>
<proteinExistence type="predicted"/>
<organism evidence="2 3">
    <name type="scientific">Nocardiopsis aegyptia</name>
    <dbReference type="NCBI Taxonomy" id="220378"/>
    <lineage>
        <taxon>Bacteria</taxon>
        <taxon>Bacillati</taxon>
        <taxon>Actinomycetota</taxon>
        <taxon>Actinomycetes</taxon>
        <taxon>Streptosporangiales</taxon>
        <taxon>Nocardiopsidaceae</taxon>
        <taxon>Nocardiopsis</taxon>
    </lineage>
</organism>
<sequence length="266" mass="29456">MDVEATQVMTRTGQFTTPVSWETPVRGRLAAAIDRLSGPLAELIERDANDGDTRLLVADFLSVGLNYSKYQELTTEYRTSGDSVDYAIILDGEVFAPVEVKGVGQDLDIRNIQMARRVAAEHGSRWIVLTNGRLWKVFHLRPQEDGDTTQPVPVIDVDLMDRDSHERTVDLLFHLTHEAVEHGRLDALRRWRESTEAAPLAQILRWDSVVSAILAELREVSEHPGHAGDAAEVVRALTEEVIARGLLPTGDEDSAGDEGNDEADQA</sequence>
<evidence type="ECO:0000313" key="3">
    <source>
        <dbReference type="Proteomes" id="UP000572051"/>
    </source>
</evidence>
<dbReference type="RefSeq" id="WP_179823819.1">
    <property type="nucleotide sequence ID" value="NZ_JACCFS010000001.1"/>
</dbReference>
<name>A0A7Z0EMN7_9ACTN</name>